<name>A0AAV7S2L7_PLEWA</name>
<keyword evidence="3" id="KW-1185">Reference proteome</keyword>
<sequence length="140" mass="15370">MYRVLAEASFQRGLSASLVCTERVWRRSGGAPRLDCLENHRCDPGNVESRDASETRSLQSPRGKWDKNQIERSPRGAAEVKRYKECPQGISRNSLLGAFTAAARKGLKEGTRTLSCAATSQAGGKPHQRPPCFTRPLPSS</sequence>
<dbReference type="EMBL" id="JANPWB010000009">
    <property type="protein sequence ID" value="KAJ1158171.1"/>
    <property type="molecule type" value="Genomic_DNA"/>
</dbReference>
<gene>
    <name evidence="2" type="ORF">NDU88_010865</name>
</gene>
<accession>A0AAV7S2L7</accession>
<evidence type="ECO:0000313" key="3">
    <source>
        <dbReference type="Proteomes" id="UP001066276"/>
    </source>
</evidence>
<evidence type="ECO:0000313" key="2">
    <source>
        <dbReference type="EMBL" id="KAJ1158171.1"/>
    </source>
</evidence>
<feature type="compositionally biased region" description="Basic and acidic residues" evidence="1">
    <location>
        <begin position="63"/>
        <end position="84"/>
    </location>
</feature>
<evidence type="ECO:0000256" key="1">
    <source>
        <dbReference type="SAM" id="MobiDB-lite"/>
    </source>
</evidence>
<dbReference type="Proteomes" id="UP001066276">
    <property type="component" value="Chromosome 5"/>
</dbReference>
<feature type="region of interest" description="Disordered" evidence="1">
    <location>
        <begin position="40"/>
        <end position="84"/>
    </location>
</feature>
<protein>
    <submittedName>
        <fullName evidence="2">Uncharacterized protein</fullName>
    </submittedName>
</protein>
<dbReference type="AlphaFoldDB" id="A0AAV7S2L7"/>
<reference evidence="2" key="1">
    <citation type="journal article" date="2022" name="bioRxiv">
        <title>Sequencing and chromosome-scale assembly of the giantPleurodeles waltlgenome.</title>
        <authorList>
            <person name="Brown T."/>
            <person name="Elewa A."/>
            <person name="Iarovenko S."/>
            <person name="Subramanian E."/>
            <person name="Araus A.J."/>
            <person name="Petzold A."/>
            <person name="Susuki M."/>
            <person name="Suzuki K.-i.T."/>
            <person name="Hayashi T."/>
            <person name="Toyoda A."/>
            <person name="Oliveira C."/>
            <person name="Osipova E."/>
            <person name="Leigh N.D."/>
            <person name="Simon A."/>
            <person name="Yun M.H."/>
        </authorList>
    </citation>
    <scope>NUCLEOTIDE SEQUENCE</scope>
    <source>
        <strain evidence="2">20211129_DDA</strain>
        <tissue evidence="2">Liver</tissue>
    </source>
</reference>
<comment type="caution">
    <text evidence="2">The sequence shown here is derived from an EMBL/GenBank/DDBJ whole genome shotgun (WGS) entry which is preliminary data.</text>
</comment>
<feature type="compositionally biased region" description="Basic and acidic residues" evidence="1">
    <location>
        <begin position="40"/>
        <end position="54"/>
    </location>
</feature>
<feature type="region of interest" description="Disordered" evidence="1">
    <location>
        <begin position="117"/>
        <end position="140"/>
    </location>
</feature>
<organism evidence="2 3">
    <name type="scientific">Pleurodeles waltl</name>
    <name type="common">Iberian ribbed newt</name>
    <dbReference type="NCBI Taxonomy" id="8319"/>
    <lineage>
        <taxon>Eukaryota</taxon>
        <taxon>Metazoa</taxon>
        <taxon>Chordata</taxon>
        <taxon>Craniata</taxon>
        <taxon>Vertebrata</taxon>
        <taxon>Euteleostomi</taxon>
        <taxon>Amphibia</taxon>
        <taxon>Batrachia</taxon>
        <taxon>Caudata</taxon>
        <taxon>Salamandroidea</taxon>
        <taxon>Salamandridae</taxon>
        <taxon>Pleurodelinae</taxon>
        <taxon>Pleurodeles</taxon>
    </lineage>
</organism>
<proteinExistence type="predicted"/>